<dbReference type="EMBL" id="GHBP01002431">
    <property type="protein sequence ID" value="NDJ93098.1"/>
    <property type="molecule type" value="Transcribed_RNA"/>
</dbReference>
<dbReference type="PANTHER" id="PTHR22093:SF0">
    <property type="entry name" value="LEUKOCYTE RECEPTOR CLUSTER MEMBER 1"/>
    <property type="match status" value="1"/>
</dbReference>
<protein>
    <submittedName>
        <fullName evidence="2">Leukocyte receptor cluster member 1 (Trinotate prediction)</fullName>
    </submittedName>
</protein>
<keyword evidence="2" id="KW-0675">Receptor</keyword>
<name>A0A6G3MGC4_HENSL</name>
<dbReference type="AlphaFoldDB" id="A0A6G3MGC4"/>
<organism evidence="2">
    <name type="scientific">Henneguya salminicola</name>
    <name type="common">Myxosporean</name>
    <dbReference type="NCBI Taxonomy" id="69463"/>
    <lineage>
        <taxon>Eukaryota</taxon>
        <taxon>Metazoa</taxon>
        <taxon>Cnidaria</taxon>
        <taxon>Myxozoa</taxon>
        <taxon>Myxosporea</taxon>
        <taxon>Bivalvulida</taxon>
        <taxon>Platysporina</taxon>
        <taxon>Myxobolidae</taxon>
        <taxon>Henneguya</taxon>
    </lineage>
</organism>
<dbReference type="PANTHER" id="PTHR22093">
    <property type="entry name" value="LEUKOCYTE RECEPTOR CLUSTER LRC MEMBER 1"/>
    <property type="match status" value="1"/>
</dbReference>
<evidence type="ECO:0000313" key="2">
    <source>
        <dbReference type="EMBL" id="NDJ93098.1"/>
    </source>
</evidence>
<feature type="region of interest" description="Disordered" evidence="1">
    <location>
        <begin position="65"/>
        <end position="85"/>
    </location>
</feature>
<evidence type="ECO:0000256" key="1">
    <source>
        <dbReference type="SAM" id="MobiDB-lite"/>
    </source>
</evidence>
<accession>A0A6G3MGC4</accession>
<sequence length="186" mass="22120">MNILRHKSWHTRKKENMAAARADEAEFGQWCDNRQQKNEYAESEAKLNALRKNIGIDEVGASSEILREKGRANPEHELEKKREQEKYEKRIGILTGLGQSVQESKSKLWYLDDPQKHKKQSTKKKAFEIREDPLYQLVHSKKTDKIKEKKVEKPKKQSIEQLRQQRLVREAKERKREEELFAKLKK</sequence>
<dbReference type="OrthoDB" id="2159131at2759"/>
<dbReference type="InterPro" id="IPR039875">
    <property type="entry name" value="LENG1-like"/>
</dbReference>
<proteinExistence type="predicted"/>
<reference evidence="2" key="1">
    <citation type="submission" date="2018-11" db="EMBL/GenBank/DDBJ databases">
        <title>Henneguya salminicola genome and transcriptome.</title>
        <authorList>
            <person name="Yahalomi D."/>
            <person name="Atkinson S.D."/>
            <person name="Neuhof M."/>
            <person name="Chang E.S."/>
            <person name="Philippe H."/>
            <person name="Cartwright P."/>
            <person name="Bartholomew J.L."/>
            <person name="Huchon D."/>
        </authorList>
    </citation>
    <scope>NUCLEOTIDE SEQUENCE</scope>
    <source>
        <strain evidence="2">Hz1</strain>
        <tissue evidence="2">Whole</tissue>
    </source>
</reference>